<accession>A0A9D2FYJ1</accession>
<comment type="caution">
    <text evidence="2">The sequence shown here is derived from an EMBL/GenBank/DDBJ whole genome shotgun (WGS) entry which is preliminary data.</text>
</comment>
<dbReference type="Proteomes" id="UP000824055">
    <property type="component" value="Unassembled WGS sequence"/>
</dbReference>
<gene>
    <name evidence="2" type="ORF">H9966_07670</name>
</gene>
<dbReference type="EMBL" id="DXBE01000056">
    <property type="protein sequence ID" value="HIZ69739.1"/>
    <property type="molecule type" value="Genomic_DNA"/>
</dbReference>
<organism evidence="2 3">
    <name type="scientific">Candidatus Prevotella avicola</name>
    <dbReference type="NCBI Taxonomy" id="2838738"/>
    <lineage>
        <taxon>Bacteria</taxon>
        <taxon>Pseudomonadati</taxon>
        <taxon>Bacteroidota</taxon>
        <taxon>Bacteroidia</taxon>
        <taxon>Bacteroidales</taxon>
        <taxon>Prevotellaceae</taxon>
        <taxon>Prevotella</taxon>
    </lineage>
</organism>
<proteinExistence type="predicted"/>
<name>A0A9D2FYJ1_9BACT</name>
<reference evidence="2" key="2">
    <citation type="submission" date="2021-04" db="EMBL/GenBank/DDBJ databases">
        <authorList>
            <person name="Gilroy R."/>
        </authorList>
    </citation>
    <scope>NUCLEOTIDE SEQUENCE</scope>
    <source>
        <strain evidence="2">ChiHecec3B27-8219</strain>
    </source>
</reference>
<dbReference type="AlphaFoldDB" id="A0A9D2FYJ1"/>
<dbReference type="GO" id="GO:0004518">
    <property type="term" value="F:nuclease activity"/>
    <property type="evidence" value="ECO:0007669"/>
    <property type="project" value="InterPro"/>
</dbReference>
<feature type="domain" description="BFN" evidence="1">
    <location>
        <begin position="2"/>
        <end position="133"/>
    </location>
</feature>
<evidence type="ECO:0000313" key="2">
    <source>
        <dbReference type="EMBL" id="HIZ69739.1"/>
    </source>
</evidence>
<dbReference type="Gene3D" id="3.10.690.10">
    <property type="entry name" value="Bifunctional nuclease domain"/>
    <property type="match status" value="1"/>
</dbReference>
<dbReference type="SUPFAM" id="SSF103256">
    <property type="entry name" value="Hypothetical protein TM0160"/>
    <property type="match status" value="1"/>
</dbReference>
<dbReference type="InterPro" id="IPR036104">
    <property type="entry name" value="BFN_sf"/>
</dbReference>
<reference evidence="2" key="1">
    <citation type="journal article" date="2021" name="PeerJ">
        <title>Extensive microbial diversity within the chicken gut microbiome revealed by metagenomics and culture.</title>
        <authorList>
            <person name="Gilroy R."/>
            <person name="Ravi A."/>
            <person name="Getino M."/>
            <person name="Pursley I."/>
            <person name="Horton D.L."/>
            <person name="Alikhan N.F."/>
            <person name="Baker D."/>
            <person name="Gharbi K."/>
            <person name="Hall N."/>
            <person name="Watson M."/>
            <person name="Adriaenssens E.M."/>
            <person name="Foster-Nyarko E."/>
            <person name="Jarju S."/>
            <person name="Secka A."/>
            <person name="Antonio M."/>
            <person name="Oren A."/>
            <person name="Chaudhuri R.R."/>
            <person name="La Ragione R."/>
            <person name="Hildebrand F."/>
            <person name="Pallen M.J."/>
        </authorList>
    </citation>
    <scope>NUCLEOTIDE SEQUENCE</scope>
    <source>
        <strain evidence="2">ChiHecec3B27-8219</strain>
    </source>
</reference>
<dbReference type="InterPro" id="IPR001943">
    <property type="entry name" value="UVR_dom"/>
</dbReference>
<dbReference type="PROSITE" id="PS51658">
    <property type="entry name" value="BFN"/>
    <property type="match status" value="1"/>
</dbReference>
<evidence type="ECO:0000313" key="3">
    <source>
        <dbReference type="Proteomes" id="UP000824055"/>
    </source>
</evidence>
<dbReference type="Pfam" id="PF02151">
    <property type="entry name" value="UVR"/>
    <property type="match status" value="1"/>
</dbReference>
<protein>
    <submittedName>
        <fullName evidence="2">Bifunctional nuclease family protein</fullName>
    </submittedName>
</protein>
<sequence>MRVKLRLAAVSNMRTSPHIGMMTLVDDIECRALVITCDNNVREQLSVRLDRGPSFSRKWLPEVMWRVLRDMGADQFEIQINGLMAGEYLTDLVCTATGQRFPIRASDAILLAYVANLPVYADRTLMDRQASPWKPNALSVAMPVNVIDGKVLRSLLDDAVRAENYELASKIRDELKSREKGERDDMIEPEI</sequence>
<dbReference type="InterPro" id="IPR003729">
    <property type="entry name" value="Bi_nuclease_dom"/>
</dbReference>
<dbReference type="Pfam" id="PF02577">
    <property type="entry name" value="BFN_dom"/>
    <property type="match status" value="1"/>
</dbReference>
<evidence type="ECO:0000259" key="1">
    <source>
        <dbReference type="PROSITE" id="PS51658"/>
    </source>
</evidence>